<keyword evidence="3" id="KW-0238">DNA-binding</keyword>
<dbReference type="GO" id="GO:0016987">
    <property type="term" value="F:sigma factor activity"/>
    <property type="evidence" value="ECO:0007669"/>
    <property type="project" value="UniProtKB-KW"/>
</dbReference>
<dbReference type="InterPro" id="IPR007624">
    <property type="entry name" value="RNA_pol_sigma70_r3"/>
</dbReference>
<dbReference type="InterPro" id="IPR036388">
    <property type="entry name" value="WH-like_DNA-bd_sf"/>
</dbReference>
<keyword evidence="1" id="KW-0805">Transcription regulation</keyword>
<feature type="domain" description="RNA polymerase sigma-70" evidence="5">
    <location>
        <begin position="42"/>
        <end position="55"/>
    </location>
</feature>
<proteinExistence type="predicted"/>
<dbReference type="InterPro" id="IPR013325">
    <property type="entry name" value="RNA_pol_sigma_r2"/>
</dbReference>
<comment type="caution">
    <text evidence="6">The sequence shown here is derived from an EMBL/GenBank/DDBJ whole genome shotgun (WGS) entry which is preliminary data.</text>
</comment>
<dbReference type="InterPro" id="IPR000943">
    <property type="entry name" value="RNA_pol_sigma70"/>
</dbReference>
<dbReference type="SUPFAM" id="SSF88659">
    <property type="entry name" value="Sigma3 and sigma4 domains of RNA polymerase sigma factors"/>
    <property type="match status" value="2"/>
</dbReference>
<organism evidence="6 7">
    <name type="scientific">Candidatus Tanganyikabacteria bacterium</name>
    <dbReference type="NCBI Taxonomy" id="2961651"/>
    <lineage>
        <taxon>Bacteria</taxon>
        <taxon>Bacillati</taxon>
        <taxon>Candidatus Sericytochromatia</taxon>
        <taxon>Candidatus Tanganyikabacteria</taxon>
    </lineage>
</organism>
<dbReference type="SUPFAM" id="SSF88946">
    <property type="entry name" value="Sigma2 domain of RNA polymerase sigma factors"/>
    <property type="match status" value="1"/>
</dbReference>
<evidence type="ECO:0000256" key="2">
    <source>
        <dbReference type="ARBA" id="ARBA00023082"/>
    </source>
</evidence>
<dbReference type="CDD" id="cd06171">
    <property type="entry name" value="Sigma70_r4"/>
    <property type="match status" value="1"/>
</dbReference>
<evidence type="ECO:0000256" key="4">
    <source>
        <dbReference type="ARBA" id="ARBA00023163"/>
    </source>
</evidence>
<keyword evidence="4" id="KW-0804">Transcription</keyword>
<dbReference type="GO" id="GO:0003677">
    <property type="term" value="F:DNA binding"/>
    <property type="evidence" value="ECO:0007669"/>
    <property type="project" value="UniProtKB-KW"/>
</dbReference>
<dbReference type="Pfam" id="PF04545">
    <property type="entry name" value="Sigma70_r4"/>
    <property type="match status" value="1"/>
</dbReference>
<evidence type="ECO:0000259" key="5">
    <source>
        <dbReference type="PROSITE" id="PS00715"/>
    </source>
</evidence>
<protein>
    <submittedName>
        <fullName evidence="6">Sigma-70 family RNA polymerase sigma factor</fullName>
    </submittedName>
</protein>
<dbReference type="PANTHER" id="PTHR30385">
    <property type="entry name" value="SIGMA FACTOR F FLAGELLAR"/>
    <property type="match status" value="1"/>
</dbReference>
<dbReference type="InterPro" id="IPR014284">
    <property type="entry name" value="RNA_pol_sigma-70_dom"/>
</dbReference>
<dbReference type="Gene3D" id="1.10.1740.10">
    <property type="match status" value="1"/>
</dbReference>
<sequence length="248" mass="28956">MEKTRKWSITSIKREELVLEFLPLVRKIARGLARRSTDPVEDLIQVGAIGLLEAIDRYEFGHNTEFKTFAVHYITGHIRHYLRDRQNLLRGPRALQELSYRLSQVYNALAQQMGREPTDTELANALDISEKQVDEVKQYDNRVSVYWLDQEGRSDEDDSRSLLETLQDPRSVRDCQNDVDERLILRDAMSRLTKPQQELLEMRYFQDMTQAEVARRLGVSQMEICRRLKRAIKQLQAILQPAGIALEL</sequence>
<dbReference type="GO" id="GO:0006352">
    <property type="term" value="P:DNA-templated transcription initiation"/>
    <property type="evidence" value="ECO:0007669"/>
    <property type="project" value="InterPro"/>
</dbReference>
<dbReference type="Gene3D" id="1.10.10.10">
    <property type="entry name" value="Winged helix-like DNA-binding domain superfamily/Winged helix DNA-binding domain"/>
    <property type="match status" value="2"/>
</dbReference>
<dbReference type="NCBIfam" id="TIGR02937">
    <property type="entry name" value="sigma70-ECF"/>
    <property type="match status" value="1"/>
</dbReference>
<gene>
    <name evidence="6" type="ORF">FJZ00_02865</name>
</gene>
<dbReference type="PROSITE" id="PS00715">
    <property type="entry name" value="SIGMA70_1"/>
    <property type="match status" value="1"/>
</dbReference>
<accession>A0A938BMA6</accession>
<dbReference type="InterPro" id="IPR007630">
    <property type="entry name" value="RNA_pol_sigma70_r4"/>
</dbReference>
<dbReference type="PANTHER" id="PTHR30385:SF4">
    <property type="entry name" value="RNA POLYMERASE SIGMA-E FACTOR"/>
    <property type="match status" value="1"/>
</dbReference>
<dbReference type="PRINTS" id="PR00046">
    <property type="entry name" value="SIGMA70FCT"/>
</dbReference>
<reference evidence="6 7" key="1">
    <citation type="submission" date="2019-03" db="EMBL/GenBank/DDBJ databases">
        <title>Lake Tanganyika Metagenome-Assembled Genomes (MAGs).</title>
        <authorList>
            <person name="Tran P."/>
        </authorList>
    </citation>
    <scope>NUCLEOTIDE SEQUENCE [LARGE SCALE GENOMIC DNA]</scope>
    <source>
        <strain evidence="6">K_DeepCast_65m_m2_236</strain>
    </source>
</reference>
<dbReference type="Proteomes" id="UP000703893">
    <property type="component" value="Unassembled WGS sequence"/>
</dbReference>
<evidence type="ECO:0000313" key="7">
    <source>
        <dbReference type="Proteomes" id="UP000703893"/>
    </source>
</evidence>
<evidence type="ECO:0000256" key="3">
    <source>
        <dbReference type="ARBA" id="ARBA00023125"/>
    </source>
</evidence>
<evidence type="ECO:0000313" key="6">
    <source>
        <dbReference type="EMBL" id="MBM3274069.1"/>
    </source>
</evidence>
<evidence type="ECO:0000256" key="1">
    <source>
        <dbReference type="ARBA" id="ARBA00023015"/>
    </source>
</evidence>
<dbReference type="Pfam" id="PF04539">
    <property type="entry name" value="Sigma70_r3"/>
    <property type="match status" value="1"/>
</dbReference>
<name>A0A938BMA6_9BACT</name>
<keyword evidence="2" id="KW-0731">Sigma factor</keyword>
<dbReference type="EMBL" id="VGJX01000113">
    <property type="protein sequence ID" value="MBM3274069.1"/>
    <property type="molecule type" value="Genomic_DNA"/>
</dbReference>
<dbReference type="AlphaFoldDB" id="A0A938BMA6"/>
<dbReference type="InterPro" id="IPR007627">
    <property type="entry name" value="RNA_pol_sigma70_r2"/>
</dbReference>
<dbReference type="Pfam" id="PF04542">
    <property type="entry name" value="Sigma70_r2"/>
    <property type="match status" value="1"/>
</dbReference>
<dbReference type="InterPro" id="IPR013324">
    <property type="entry name" value="RNA_pol_sigma_r3/r4-like"/>
</dbReference>